<dbReference type="InterPro" id="IPR009998">
    <property type="entry name" value="YfaZ"/>
</dbReference>
<protein>
    <recommendedName>
        <fullName evidence="4">YfaZ family protein</fullName>
    </recommendedName>
</protein>
<accession>A0A6F8PQF4</accession>
<feature type="chain" id="PRO_5026293213" description="YfaZ family protein" evidence="1">
    <location>
        <begin position="24"/>
        <end position="193"/>
    </location>
</feature>
<dbReference type="Pfam" id="PF07437">
    <property type="entry name" value="YfaZ"/>
    <property type="match status" value="1"/>
</dbReference>
<dbReference type="Proteomes" id="UP000501466">
    <property type="component" value="Chromosome"/>
</dbReference>
<dbReference type="EMBL" id="AP021888">
    <property type="protein sequence ID" value="BBP44351.1"/>
    <property type="molecule type" value="Genomic_DNA"/>
</dbReference>
<organism evidence="2 3">
    <name type="scientific">Thiosulfativibrio zosterae</name>
    <dbReference type="NCBI Taxonomy" id="2675053"/>
    <lineage>
        <taxon>Bacteria</taxon>
        <taxon>Pseudomonadati</taxon>
        <taxon>Pseudomonadota</taxon>
        <taxon>Gammaproteobacteria</taxon>
        <taxon>Thiotrichales</taxon>
        <taxon>Piscirickettsiaceae</taxon>
        <taxon>Thiosulfativibrio</taxon>
    </lineage>
</organism>
<evidence type="ECO:0008006" key="4">
    <source>
        <dbReference type="Google" id="ProtNLM"/>
    </source>
</evidence>
<evidence type="ECO:0000313" key="2">
    <source>
        <dbReference type="EMBL" id="BBP44351.1"/>
    </source>
</evidence>
<dbReference type="KEGG" id="tzo:THMIRHAT_20970"/>
<dbReference type="RefSeq" id="WP_173292074.1">
    <property type="nucleotide sequence ID" value="NZ_AP021888.1"/>
</dbReference>
<evidence type="ECO:0000313" key="3">
    <source>
        <dbReference type="Proteomes" id="UP000501466"/>
    </source>
</evidence>
<reference evidence="3" key="1">
    <citation type="submission" date="2019-11" db="EMBL/GenBank/DDBJ databases">
        <title>Isolation and characterization of two novel species in the genus Thiomicrorhabdus.</title>
        <authorList>
            <person name="Mochizuki J."/>
            <person name="Kojima H."/>
            <person name="Fukui M."/>
        </authorList>
    </citation>
    <scope>NUCLEOTIDE SEQUENCE [LARGE SCALE GENOMIC DNA]</scope>
    <source>
        <strain evidence="3">AkT22</strain>
    </source>
</reference>
<keyword evidence="3" id="KW-1185">Reference proteome</keyword>
<gene>
    <name evidence="2" type="ORF">THMIRHAT_20970</name>
</gene>
<dbReference type="AlphaFoldDB" id="A0A6F8PQF4"/>
<proteinExistence type="predicted"/>
<name>A0A6F8PQF4_9GAMM</name>
<keyword evidence="1" id="KW-0732">Signal</keyword>
<evidence type="ECO:0000256" key="1">
    <source>
        <dbReference type="SAM" id="SignalP"/>
    </source>
</evidence>
<sequence>MNLKKIALISLLSSLGLSGQAHAQLAADLNLSNDALRFGVSKENNFAGESQILGVDVLHTNKNGNLISGFGSVARLGFEAAPNLDVGLKGKAYYLQPNSGTDDGYGAMLGGFARYWIQTEAPVAVTAEYLIGPSVLSGGKIESASEINLRAEVQVLPTAIAYIGYRKIEMTMPGMTYNFDDGAHIGIKLAFDL</sequence>
<feature type="signal peptide" evidence="1">
    <location>
        <begin position="1"/>
        <end position="23"/>
    </location>
</feature>